<comment type="subcellular location">
    <subcellularLocation>
        <location evidence="2 6">Secreted</location>
        <location evidence="2 6">Cell wall</location>
    </subcellularLocation>
</comment>
<reference evidence="7 8" key="1">
    <citation type="submission" date="2020-02" db="EMBL/GenBank/DDBJ databases">
        <authorList>
            <person name="Ma Q."/>
            <person name="Huang Y."/>
            <person name="Song X."/>
            <person name="Pei D."/>
        </authorList>
    </citation>
    <scope>NUCLEOTIDE SEQUENCE [LARGE SCALE GENOMIC DNA]</scope>
    <source>
        <strain evidence="7">Sxm20200214</strain>
        <tissue evidence="7">Leaf</tissue>
    </source>
</reference>
<dbReference type="EC" id="3.1.1.-" evidence="6"/>
<dbReference type="EMBL" id="JAAMPC010000013">
    <property type="protein sequence ID" value="KAG2272427.1"/>
    <property type="molecule type" value="Genomic_DNA"/>
</dbReference>
<proteinExistence type="inferred from homology"/>
<keyword evidence="5 6" id="KW-0961">Cell wall biogenesis/degradation</keyword>
<dbReference type="PANTHER" id="PTHR21562:SF83">
    <property type="entry name" value="PECTIN ACETYLESTERASE 4"/>
    <property type="match status" value="1"/>
</dbReference>
<dbReference type="Proteomes" id="UP000886595">
    <property type="component" value="Unassembled WGS sequence"/>
</dbReference>
<evidence type="ECO:0000313" key="8">
    <source>
        <dbReference type="Proteomes" id="UP000886595"/>
    </source>
</evidence>
<dbReference type="GO" id="GO:0071555">
    <property type="term" value="P:cell wall organization"/>
    <property type="evidence" value="ECO:0007669"/>
    <property type="project" value="UniProtKB-KW"/>
</dbReference>
<feature type="non-terminal residue" evidence="7">
    <location>
        <position position="1"/>
    </location>
</feature>
<comment type="caution">
    <text evidence="7">The sequence shown here is derived from an EMBL/GenBank/DDBJ whole genome shotgun (WGS) entry which is preliminary data.</text>
</comment>
<dbReference type="GO" id="GO:0016787">
    <property type="term" value="F:hydrolase activity"/>
    <property type="evidence" value="ECO:0007669"/>
    <property type="project" value="UniProtKB-KW"/>
</dbReference>
<comment type="function">
    <text evidence="1 6">Hydrolyzes acetyl esters in homogalacturonan regions of pectin. In type I primary cell wall, galacturonic acid residues of pectin can be acetylated at the O-2 and O-3 positions. Decreasing the degree of acetylation of pectin gels in vitro alters their physical properties.</text>
</comment>
<evidence type="ECO:0000256" key="3">
    <source>
        <dbReference type="ARBA" id="ARBA00005784"/>
    </source>
</evidence>
<comment type="similarity">
    <text evidence="3 6">Belongs to the pectinacetylesterase family.</text>
</comment>
<protein>
    <recommendedName>
        <fullName evidence="6">Pectin acetylesterase</fullName>
        <ecNumber evidence="6">3.1.1.-</ecNumber>
    </recommendedName>
</protein>
<evidence type="ECO:0000256" key="4">
    <source>
        <dbReference type="ARBA" id="ARBA00022512"/>
    </source>
</evidence>
<keyword evidence="4 6" id="KW-0134">Cell wall</keyword>
<gene>
    <name evidence="7" type="ORF">Bca52824_066982</name>
</gene>
<evidence type="ECO:0000256" key="5">
    <source>
        <dbReference type="ARBA" id="ARBA00023316"/>
    </source>
</evidence>
<accession>A0A8X7QMV8</accession>
<dbReference type="PANTHER" id="PTHR21562">
    <property type="entry name" value="NOTUM-RELATED"/>
    <property type="match status" value="1"/>
</dbReference>
<evidence type="ECO:0000256" key="1">
    <source>
        <dbReference type="ARBA" id="ARBA00003534"/>
    </source>
</evidence>
<dbReference type="AlphaFoldDB" id="A0A8X7QMV8"/>
<evidence type="ECO:0000256" key="2">
    <source>
        <dbReference type="ARBA" id="ARBA00004191"/>
    </source>
</evidence>
<evidence type="ECO:0000313" key="7">
    <source>
        <dbReference type="EMBL" id="KAG2272427.1"/>
    </source>
</evidence>
<dbReference type="InterPro" id="IPR004963">
    <property type="entry name" value="PAE/NOTUM"/>
</dbReference>
<keyword evidence="6" id="KW-0378">Hydrolase</keyword>
<dbReference type="OrthoDB" id="2015280at2759"/>
<dbReference type="Pfam" id="PF03283">
    <property type="entry name" value="PAE"/>
    <property type="match status" value="1"/>
</dbReference>
<organism evidence="7 8">
    <name type="scientific">Brassica carinata</name>
    <name type="common">Ethiopian mustard</name>
    <name type="synonym">Abyssinian cabbage</name>
    <dbReference type="NCBI Taxonomy" id="52824"/>
    <lineage>
        <taxon>Eukaryota</taxon>
        <taxon>Viridiplantae</taxon>
        <taxon>Streptophyta</taxon>
        <taxon>Embryophyta</taxon>
        <taxon>Tracheophyta</taxon>
        <taxon>Spermatophyta</taxon>
        <taxon>Magnoliopsida</taxon>
        <taxon>eudicotyledons</taxon>
        <taxon>Gunneridae</taxon>
        <taxon>Pentapetalae</taxon>
        <taxon>rosids</taxon>
        <taxon>malvids</taxon>
        <taxon>Brassicales</taxon>
        <taxon>Brassicaceae</taxon>
        <taxon>Brassiceae</taxon>
        <taxon>Brassica</taxon>
    </lineage>
</organism>
<name>A0A8X7QMV8_BRACI</name>
<evidence type="ECO:0000256" key="6">
    <source>
        <dbReference type="RuleBase" id="RU363114"/>
    </source>
</evidence>
<keyword evidence="8" id="KW-1185">Reference proteome</keyword>
<sequence length="119" mass="13434">IQHVLVPASADLDKSWAKCRLNIKECDAAQMKVLQGFRSSLMDAIGKFHQNKAGGMFIDSCYSHCQTLKSATWHSPTSTRIENKTIAESVGDWYFDRKPVKLIDCPYPCNPSCYNLNFT</sequence>
<keyword evidence="6" id="KW-0964">Secreted</keyword>